<keyword evidence="3" id="KW-1185">Reference proteome</keyword>
<evidence type="ECO:0000313" key="3">
    <source>
        <dbReference type="Proteomes" id="UP000242915"/>
    </source>
</evidence>
<evidence type="ECO:0008006" key="4">
    <source>
        <dbReference type="Google" id="ProtNLM"/>
    </source>
</evidence>
<protein>
    <recommendedName>
        <fullName evidence="4">Ribosomal protein S3AE</fullName>
    </recommendedName>
</protein>
<reference evidence="3" key="1">
    <citation type="submission" date="2017-06" db="EMBL/GenBank/DDBJ databases">
        <authorList>
            <person name="Varghese N."/>
            <person name="Submissions S."/>
        </authorList>
    </citation>
    <scope>NUCLEOTIDE SEQUENCE [LARGE SCALE GENOMIC DNA]</scope>
    <source>
        <strain evidence="3">CIP 108523</strain>
    </source>
</reference>
<accession>A0A239GXE6</accession>
<dbReference type="AlphaFoldDB" id="A0A239GXE6"/>
<sequence length="154" mass="17425">MRTAAYSNIGRGSLNSSTPEPMSETFATRQPCPPGACDCGREQLETTPGADVRILRLTRHEERRLIERLENIQSLEDLERLQARIYEQLGVRVKVAPGFNEVRSMRGIAIEIAELTGLCRKTRQSIPAAIRRGLEKRPEIAFRLLDSHDLLRDT</sequence>
<dbReference type="Proteomes" id="UP000242915">
    <property type="component" value="Unassembled WGS sequence"/>
</dbReference>
<evidence type="ECO:0000313" key="2">
    <source>
        <dbReference type="EMBL" id="SNS72724.1"/>
    </source>
</evidence>
<feature type="compositionally biased region" description="Polar residues" evidence="1">
    <location>
        <begin position="13"/>
        <end position="28"/>
    </location>
</feature>
<evidence type="ECO:0000256" key="1">
    <source>
        <dbReference type="SAM" id="MobiDB-lite"/>
    </source>
</evidence>
<name>A0A239GXE6_9PSED</name>
<feature type="region of interest" description="Disordered" evidence="1">
    <location>
        <begin position="1"/>
        <end position="30"/>
    </location>
</feature>
<gene>
    <name evidence="2" type="ORF">SAMN05216255_3154</name>
</gene>
<proteinExistence type="predicted"/>
<organism evidence="2 3">
    <name type="scientific">Pseudomonas segetis</name>
    <dbReference type="NCBI Taxonomy" id="298908"/>
    <lineage>
        <taxon>Bacteria</taxon>
        <taxon>Pseudomonadati</taxon>
        <taxon>Pseudomonadota</taxon>
        <taxon>Gammaproteobacteria</taxon>
        <taxon>Pseudomonadales</taxon>
        <taxon>Pseudomonadaceae</taxon>
        <taxon>Pseudomonas</taxon>
    </lineage>
</organism>
<dbReference type="EMBL" id="FZOG01000004">
    <property type="protein sequence ID" value="SNS72724.1"/>
    <property type="molecule type" value="Genomic_DNA"/>
</dbReference>